<evidence type="ECO:0000313" key="13">
    <source>
        <dbReference type="Proteomes" id="UP000030764"/>
    </source>
</evidence>
<evidence type="ECO:0000256" key="3">
    <source>
        <dbReference type="ARBA" id="ARBA00022741"/>
    </source>
</evidence>
<evidence type="ECO:0000256" key="5">
    <source>
        <dbReference type="ARBA" id="ARBA00023054"/>
    </source>
</evidence>
<gene>
    <name evidence="12" type="ORF">M513_08142</name>
</gene>
<evidence type="ECO:0000256" key="10">
    <source>
        <dbReference type="SAM" id="MobiDB-lite"/>
    </source>
</evidence>
<keyword evidence="4" id="KW-0067">ATP-binding</keyword>
<evidence type="ECO:0000256" key="9">
    <source>
        <dbReference type="SAM" id="Coils"/>
    </source>
</evidence>
<dbReference type="PANTHER" id="PTHR18937">
    <property type="entry name" value="STRUCTURAL MAINTENANCE OF CHROMOSOMES SMC FAMILY MEMBER"/>
    <property type="match status" value="1"/>
</dbReference>
<evidence type="ECO:0000256" key="2">
    <source>
        <dbReference type="ARBA" id="ARBA00006005"/>
    </source>
</evidence>
<reference evidence="12 13" key="1">
    <citation type="journal article" date="2014" name="Nat. Genet.">
        <title>Genome and transcriptome of the porcine whipworm Trichuris suis.</title>
        <authorList>
            <person name="Jex A.R."/>
            <person name="Nejsum P."/>
            <person name="Schwarz E.M."/>
            <person name="Hu L."/>
            <person name="Young N.D."/>
            <person name="Hall R.S."/>
            <person name="Korhonen P.K."/>
            <person name="Liao S."/>
            <person name="Thamsborg S."/>
            <person name="Xia J."/>
            <person name="Xu P."/>
            <person name="Wang S."/>
            <person name="Scheerlinck J.P."/>
            <person name="Hofmann A."/>
            <person name="Sternberg P.W."/>
            <person name="Wang J."/>
            <person name="Gasser R.B."/>
        </authorList>
    </citation>
    <scope>NUCLEOTIDE SEQUENCE [LARGE SCALE GENOMIC DNA]</scope>
    <source>
        <strain evidence="12">DCEP-RM93M</strain>
    </source>
</reference>
<keyword evidence="5 9" id="KW-0175">Coiled coil</keyword>
<dbReference type="InterPro" id="IPR010935">
    <property type="entry name" value="SMC_hinge"/>
</dbReference>
<dbReference type="GO" id="GO:0005634">
    <property type="term" value="C:nucleus"/>
    <property type="evidence" value="ECO:0007669"/>
    <property type="project" value="UniProtKB-SubCell"/>
</dbReference>
<dbReference type="GO" id="GO:0000796">
    <property type="term" value="C:condensin complex"/>
    <property type="evidence" value="ECO:0007669"/>
    <property type="project" value="TreeGrafter"/>
</dbReference>
<dbReference type="Pfam" id="PF06470">
    <property type="entry name" value="SMC_hinge"/>
    <property type="match status" value="1"/>
</dbReference>
<protein>
    <recommendedName>
        <fullName evidence="8">Structural maintenance of chromosomes protein</fullName>
    </recommendedName>
</protein>
<dbReference type="InterPro" id="IPR024704">
    <property type="entry name" value="SMC"/>
</dbReference>
<dbReference type="GO" id="GO:0007076">
    <property type="term" value="P:mitotic chromosome condensation"/>
    <property type="evidence" value="ECO:0007669"/>
    <property type="project" value="TreeGrafter"/>
</dbReference>
<evidence type="ECO:0000259" key="11">
    <source>
        <dbReference type="SMART" id="SM00968"/>
    </source>
</evidence>
<dbReference type="SUPFAM" id="SSF75553">
    <property type="entry name" value="Smc hinge domain"/>
    <property type="match status" value="1"/>
</dbReference>
<dbReference type="InterPro" id="IPR036277">
    <property type="entry name" value="SMC_hinge_sf"/>
</dbReference>
<keyword evidence="3" id="KW-0547">Nucleotide-binding</keyword>
<dbReference type="InterPro" id="IPR027417">
    <property type="entry name" value="P-loop_NTPase"/>
</dbReference>
<dbReference type="EMBL" id="KL363245">
    <property type="protein sequence ID" value="KFD50960.1"/>
    <property type="molecule type" value="Genomic_DNA"/>
</dbReference>
<feature type="domain" description="SMC hinge" evidence="11">
    <location>
        <begin position="708"/>
        <end position="824"/>
    </location>
</feature>
<evidence type="ECO:0000256" key="6">
    <source>
        <dbReference type="ARBA" id="ARBA00023067"/>
    </source>
</evidence>
<dbReference type="Pfam" id="PF02463">
    <property type="entry name" value="SMC_N"/>
    <property type="match status" value="1"/>
</dbReference>
<dbReference type="InterPro" id="IPR003395">
    <property type="entry name" value="RecF/RecN/SMC_N"/>
</dbReference>
<comment type="similarity">
    <text evidence="2">Belongs to the SMC family. SMC4 subfamily.</text>
</comment>
<accession>A0A085M164</accession>
<feature type="coiled-coil region" evidence="9">
    <location>
        <begin position="898"/>
        <end position="998"/>
    </location>
</feature>
<name>A0A085M164_9BILA</name>
<dbReference type="Gene3D" id="3.30.70.1620">
    <property type="match status" value="1"/>
</dbReference>
<evidence type="ECO:0000256" key="8">
    <source>
        <dbReference type="PIRNR" id="PIRNR005719"/>
    </source>
</evidence>
<dbReference type="GO" id="GO:0005524">
    <property type="term" value="F:ATP binding"/>
    <property type="evidence" value="ECO:0007669"/>
    <property type="project" value="UniProtKB-KW"/>
</dbReference>
<dbReference type="PIRSF" id="PIRSF005719">
    <property type="entry name" value="SMC"/>
    <property type="match status" value="1"/>
</dbReference>
<dbReference type="PANTHER" id="PTHR18937:SF172">
    <property type="entry name" value="STRUCTURAL MAINTENANCE OF CHROMOSOMES PROTEIN"/>
    <property type="match status" value="1"/>
</dbReference>
<keyword evidence="13" id="KW-1185">Reference proteome</keyword>
<dbReference type="Gene3D" id="1.10.287.950">
    <property type="entry name" value="Methyl-accepting chemotaxis protein"/>
    <property type="match status" value="1"/>
</dbReference>
<dbReference type="Proteomes" id="UP000030764">
    <property type="component" value="Unassembled WGS sequence"/>
</dbReference>
<evidence type="ECO:0000256" key="7">
    <source>
        <dbReference type="ARBA" id="ARBA00023242"/>
    </source>
</evidence>
<feature type="coiled-coil region" evidence="9">
    <location>
        <begin position="423"/>
        <end position="513"/>
    </location>
</feature>
<sequence>MDRVTSASLLRFSHSARSILPLEVPAWVTDPFYGVEKAELQLQEELLDLQANGELKSKFKLLYMTFWLQRDIPRLYPACKSVMPSVADNLPHANAGVGEDEMAEPVESSKEDCELTRDAIEVEVSVGVEQRCSDKRYEIVVANDDFLRSELPPPYQSNQSASSSQSRLIITKVVSENFKSYAGKHVLAPIPPNFSCVVGPNGSGKSNVIDSLLFVFGYRAHKIRSKKLSVLIHKSSEQGKFTFCTVEVHFAKVGETRSQDSSKNTIIEGSEFCISRTVHEDSTSVYCINNRRVHYSDVMALLRTEGVDIDHNRFLIQQGEVEAIAMMKPISSAGHEPGLLEYLEDIIGSSRLKGIVADLETKVQELFDVKAERTMRLNFAAAEMKNVEEAKNEAVFCLRIDNTLTRARHFSKHAKLHFATGELTKKNEEIFAVKQQLNDLNDDIKETKEGLKSYATEYEALKKQKSKLAAEEQKIKSKLKETEDHKDQISKDIANFQNRVPELRDLIASEEKKASMRLLIESLTQEREGKVAEQEQPRINMESAKAEAEKLTAQLDAATKAVAVEAAGIQKDLDAVERQVSRSKPKENLILSKINAAKNKLSELTFHRGRDSSDIENKKEALKSIKQEIEVEQKDLDALDNQVKERGQALQQIRDEYEIVNKREREADAELRKVESKLLEAKHAHQDIKYSNQTLNALLEEGLSGRIAGIVGRLGDFGSIDPKYDVAFCTACHALDNVLVDTLETGTKCVNFLKQANKGRATFTCLDKVKRWESEMKRPLSVPRGAKRLFDLLRVEDPKLLAAFYSVITDTLVAEDLSEARRIAFHSGQRWRVVTIKGELIERSGVMAGGGVARGGKLGRHGKAVDPKMAYISSKDVSSMERQVQDFRDQLAKVGSQKQAIEDKMGQAENALREAVLERDLQRQKIDNLCQRKGSIEKDIERIQQSQKSSDDLEKEIRTIEDQIRLFENEHEKFLTEQSSLTEKMKRIQNQLREKTNQAVGWIHSRLEDCKAAMKVDSDILRNLEQAVKKIDRTIFNCKGKMKRARESLDQAEGQLEMLKEEIQTTDSQMSQLRTKLEELTPKIEAILPRMRELDEETSALEQKLQALNAKLIDVNSAYKSVEDEEKRLVAIVSQLQEDVKNFKLHDLSDLKPFILPKKQPSSDTINQLSKFVDYLFFDGDSVDDLVVPSIEAVEGLDLQQLKEIAKKLKRLRGSLSPDLNAVDEYRQRAAVYHKFLNQVNTVSDLHDRAVTRYCEVTRLRHEEFIIGFEKIAMKLKEIYRLLTKGGDADLEFVDVGNPFTEGVYLSVRPPKKSWKRICNLSGGEKTLSSLSFIFALHEYRPSPFYVMDEIDAALDFHNVDIVGSYVSQLTSKAQFVVVSLRSEFYEKSPFLIGVYKVENCTHIQTLNVPRFLEMTTIPRNTEMHDNPTTTSCLNNEAEPPE</sequence>
<dbReference type="Gene3D" id="1.20.1060.20">
    <property type="match status" value="1"/>
</dbReference>
<feature type="coiled-coil region" evidence="9">
    <location>
        <begin position="612"/>
        <end position="684"/>
    </location>
</feature>
<evidence type="ECO:0000313" key="12">
    <source>
        <dbReference type="EMBL" id="KFD50960.1"/>
    </source>
</evidence>
<feature type="coiled-coil region" evidence="9">
    <location>
        <begin position="1042"/>
        <end position="1139"/>
    </location>
</feature>
<evidence type="ECO:0000256" key="4">
    <source>
        <dbReference type="ARBA" id="ARBA00022840"/>
    </source>
</evidence>
<feature type="region of interest" description="Disordered" evidence="10">
    <location>
        <begin position="1421"/>
        <end position="1442"/>
    </location>
</feature>
<dbReference type="Gene3D" id="3.40.50.300">
    <property type="entry name" value="P-loop containing nucleotide triphosphate hydrolases"/>
    <property type="match status" value="2"/>
</dbReference>
<comment type="subcellular location">
    <subcellularLocation>
        <location evidence="1 8">Nucleus</location>
    </subcellularLocation>
</comment>
<dbReference type="SMART" id="SM00968">
    <property type="entry name" value="SMC_hinge"/>
    <property type="match status" value="1"/>
</dbReference>
<evidence type="ECO:0000256" key="1">
    <source>
        <dbReference type="ARBA" id="ARBA00004123"/>
    </source>
</evidence>
<dbReference type="SUPFAM" id="SSF57997">
    <property type="entry name" value="Tropomyosin"/>
    <property type="match status" value="1"/>
</dbReference>
<keyword evidence="7 8" id="KW-0539">Nucleus</keyword>
<dbReference type="SUPFAM" id="SSF52540">
    <property type="entry name" value="P-loop containing nucleoside triphosphate hydrolases"/>
    <property type="match status" value="1"/>
</dbReference>
<dbReference type="GO" id="GO:0016887">
    <property type="term" value="F:ATP hydrolysis activity"/>
    <property type="evidence" value="ECO:0007669"/>
    <property type="project" value="InterPro"/>
</dbReference>
<keyword evidence="6" id="KW-0226">DNA condensation</keyword>
<organism evidence="12 13">
    <name type="scientific">Trichuris suis</name>
    <name type="common">pig whipworm</name>
    <dbReference type="NCBI Taxonomy" id="68888"/>
    <lineage>
        <taxon>Eukaryota</taxon>
        <taxon>Metazoa</taxon>
        <taxon>Ecdysozoa</taxon>
        <taxon>Nematoda</taxon>
        <taxon>Enoplea</taxon>
        <taxon>Dorylaimia</taxon>
        <taxon>Trichinellida</taxon>
        <taxon>Trichuridae</taxon>
        <taxon>Trichuris</taxon>
    </lineage>
</organism>
<proteinExistence type="inferred from homology"/>